<evidence type="ECO:0000256" key="1">
    <source>
        <dbReference type="ARBA" id="ARBA00022617"/>
    </source>
</evidence>
<dbReference type="PANTHER" id="PTHR30600">
    <property type="entry name" value="CYTOCHROME C PEROXIDASE-RELATED"/>
    <property type="match status" value="1"/>
</dbReference>
<dbReference type="PROSITE" id="PS51007">
    <property type="entry name" value="CYTC"/>
    <property type="match status" value="2"/>
</dbReference>
<reference evidence="9" key="1">
    <citation type="submission" date="2023-07" db="EMBL/GenBank/DDBJ databases">
        <title>Draft genome sequence of Agarivorans aestuarii strain ZMCS4, a CAZymes producing bacteria isolated from the marine brown algae Clodostephus spongiosus.</title>
        <authorList>
            <person name="Lorente B."/>
            <person name="Cabral C."/>
            <person name="Frias J."/>
            <person name="Faria J."/>
            <person name="Toubarro D."/>
        </authorList>
    </citation>
    <scope>NUCLEOTIDE SEQUENCE [LARGE SCALE GENOMIC DNA]</scope>
    <source>
        <strain evidence="9">ZMCS4</strain>
    </source>
</reference>
<evidence type="ECO:0000256" key="5">
    <source>
        <dbReference type="SAM" id="MobiDB-lite"/>
    </source>
</evidence>
<dbReference type="Pfam" id="PF11606">
    <property type="entry name" value="AlcCBM31"/>
    <property type="match status" value="1"/>
</dbReference>
<dbReference type="Gene3D" id="2.60.40.2450">
    <property type="entry name" value="Beta-1,3-xylanase, CBM31 domain"/>
    <property type="match status" value="2"/>
</dbReference>
<keyword evidence="3 4" id="KW-0408">Iron</keyword>
<dbReference type="SUPFAM" id="SSF46626">
    <property type="entry name" value="Cytochrome c"/>
    <property type="match status" value="1"/>
</dbReference>
<keyword evidence="1 4" id="KW-0349">Heme</keyword>
<dbReference type="Gene3D" id="1.10.760.10">
    <property type="entry name" value="Cytochrome c-like domain"/>
    <property type="match status" value="1"/>
</dbReference>
<feature type="region of interest" description="Disordered" evidence="5">
    <location>
        <begin position="917"/>
        <end position="937"/>
    </location>
</feature>
<sequence length="1209" mass="129528">MKKSNPFVVQNRRLISGILLALAPAFAVSAGQGIEVSQGSSLLYFDDESWSGSWNYLCLNNNCMPGELINGRWQRDVSEMVTEGSSYNIQLKIQDNAHGQFISPEYAVQASAGSGGVQPPENVEPSLLLGVSDSSLEAGDSFTVTANASDEDGEITSVAFYLSAPGQAEVLAATVTSAPYRYVQNDTVAGSYQVRVVATDNADATVEDSVTVNVSAIPGENTPPQVSISASTDGLAAGDSVTINVSASDADGQVSVVTLYLTEPGAAETALASLNVAPYQWQVDELVAGAYNLRVVAEDDQAATSESQQQFTVAEADVVAPPAGDYGVEVIDNSTALYWTLNQDGWGGGDYYSCKNGEQDCYPASLVNGRWERQHNNMVVGQSYSAQLKVPGLGADQNPSWVFTWDGDGTTSGDGDNGGDNGEDGGTVGNKDPQVVAPSVPEILPALDYGYTEASGNFLVGGLGNGDDKFGFTLYTFAPDVAGSGNSNCVDCAAWPALTVSDEAAIVRPSRLLGELGTINLPNGDLQVTYQGKPLYFRAADQLPGETAGASDAWPLAIVETSPVPEELYQRALKTPTNMTAPSNGFGFNISGNQVSWEFGSVLGGVSAPEVSFHCTVDQMVFHDVNIVGGQASIPADCAQASTYWYFFEYAMNNPGAGSYAMNNSYDFDPDSARRYTALYINDGTRIDLSSREVFKDVGANWMRFRHPRAYDGVTEAIRDASHNSSRLADLARYSIEAIETTAQDGSVNLVLDLNMPISYTGSEQGLVRLEGLQNGAGDAKLPTWLYNFEPSNNQTTYTQGGWSYGQNISFEMTGVVGLIGAQTYNTFQYYTIGMGFHSPIGDPRLSLVGKGGTHMVFNIKNYGGEFKNGHVGAGIHDMIMEKGAIFTQHLTTLNSPSEVDDFLWGHHLFHGVKLQQSTNQDPSQDNLGSNPGDTGIGNELPEIKAGGPVACGDCHYRDGRGSNVLETPKGLRIAPPTFGVGLLQYIDGREAGFTWNGTVPTVRQQIKNALVADHGIDPSDPEQITPEDLELISKYTEYLTIPARSPGVYDKPGVTEGDKLFHEVGCVSCHTPIQKTSDQAPEAFRNLVIRPYTDMKRHKVAGGTYRTAPLWGLGRNIDLLENNNKLVNGEIDIGIALYDGSDEEQKAAHHMRERALLFLHDGRATTLHDAIIMHQAEGSEAAANSAVAAYSALSEAEQQQVIQFLRSL</sequence>
<keyword evidence="2 4" id="KW-0479">Metal-binding</keyword>
<keyword evidence="9" id="KW-1185">Reference proteome</keyword>
<dbReference type="RefSeq" id="WP_329774438.1">
    <property type="nucleotide sequence ID" value="NZ_JAYDYW010000004.1"/>
</dbReference>
<protein>
    <submittedName>
        <fullName evidence="8">Di-heme oxidoredictase family protein</fullName>
    </submittedName>
</protein>
<dbReference type="InterPro" id="IPR010538">
    <property type="entry name" value="DHOR"/>
</dbReference>
<dbReference type="Gene3D" id="2.60.40.10">
    <property type="entry name" value="Immunoglobulins"/>
    <property type="match status" value="2"/>
</dbReference>
<name>A0ABU7G1H3_9ALTE</name>
<feature type="chain" id="PRO_5046945372" evidence="6">
    <location>
        <begin position="31"/>
        <end position="1209"/>
    </location>
</feature>
<dbReference type="InterPro" id="IPR005297">
    <property type="entry name" value="Lipoprotein_repeat"/>
</dbReference>
<evidence type="ECO:0000256" key="2">
    <source>
        <dbReference type="ARBA" id="ARBA00022723"/>
    </source>
</evidence>
<dbReference type="InterPro" id="IPR038560">
    <property type="entry name" value="Beta-xylanase_CBM31_sf"/>
</dbReference>
<feature type="domain" description="Cytochrome c" evidence="7">
    <location>
        <begin position="1053"/>
        <end position="1209"/>
    </location>
</feature>
<feature type="region of interest" description="Disordered" evidence="5">
    <location>
        <begin position="406"/>
        <end position="432"/>
    </location>
</feature>
<evidence type="ECO:0000256" key="6">
    <source>
        <dbReference type="SAM" id="SignalP"/>
    </source>
</evidence>
<dbReference type="InterPro" id="IPR051395">
    <property type="entry name" value="Cytochrome_c_Peroxidase/MauG"/>
</dbReference>
<keyword evidence="6" id="KW-0732">Signal</keyword>
<dbReference type="InterPro" id="IPR013783">
    <property type="entry name" value="Ig-like_fold"/>
</dbReference>
<dbReference type="EMBL" id="JAYDYW010000004">
    <property type="protein sequence ID" value="MEE1673061.1"/>
    <property type="molecule type" value="Genomic_DNA"/>
</dbReference>
<feature type="compositionally biased region" description="Gly residues" evidence="5">
    <location>
        <begin position="410"/>
        <end position="428"/>
    </location>
</feature>
<comment type="caution">
    <text evidence="8">The sequence shown here is derived from an EMBL/GenBank/DDBJ whole genome shotgun (WGS) entry which is preliminary data.</text>
</comment>
<dbReference type="Pfam" id="PF17957">
    <property type="entry name" value="Big_7"/>
    <property type="match status" value="2"/>
</dbReference>
<evidence type="ECO:0000256" key="3">
    <source>
        <dbReference type="ARBA" id="ARBA00023004"/>
    </source>
</evidence>
<dbReference type="Pfam" id="PF06537">
    <property type="entry name" value="DHOR"/>
    <property type="match status" value="2"/>
</dbReference>
<organism evidence="8 9">
    <name type="scientific">Agarivorans aestuarii</name>
    <dbReference type="NCBI Taxonomy" id="1563703"/>
    <lineage>
        <taxon>Bacteria</taxon>
        <taxon>Pseudomonadati</taxon>
        <taxon>Pseudomonadota</taxon>
        <taxon>Gammaproteobacteria</taxon>
        <taxon>Alteromonadales</taxon>
        <taxon>Alteromonadaceae</taxon>
        <taxon>Agarivorans</taxon>
    </lineage>
</organism>
<dbReference type="InterPro" id="IPR009056">
    <property type="entry name" value="Cyt_c-like_dom"/>
</dbReference>
<evidence type="ECO:0000256" key="4">
    <source>
        <dbReference type="PROSITE-ProRule" id="PRU00433"/>
    </source>
</evidence>
<feature type="compositionally biased region" description="Polar residues" evidence="5">
    <location>
        <begin position="917"/>
        <end position="933"/>
    </location>
</feature>
<feature type="signal peptide" evidence="6">
    <location>
        <begin position="1"/>
        <end position="30"/>
    </location>
</feature>
<dbReference type="InterPro" id="IPR035986">
    <property type="entry name" value="PKD_dom_sf"/>
</dbReference>
<dbReference type="Proteomes" id="UP001310248">
    <property type="component" value="Unassembled WGS sequence"/>
</dbReference>
<evidence type="ECO:0000313" key="9">
    <source>
        <dbReference type="Proteomes" id="UP001310248"/>
    </source>
</evidence>
<evidence type="ECO:0000259" key="7">
    <source>
        <dbReference type="PROSITE" id="PS51007"/>
    </source>
</evidence>
<dbReference type="PANTHER" id="PTHR30600:SF4">
    <property type="entry name" value="CYTOCHROME C DOMAIN-CONTAINING PROTEIN"/>
    <property type="match status" value="1"/>
</dbReference>
<dbReference type="InterPro" id="IPR036909">
    <property type="entry name" value="Cyt_c-like_dom_sf"/>
</dbReference>
<dbReference type="Pfam" id="PF03640">
    <property type="entry name" value="Lipoprotein_15"/>
    <property type="match status" value="1"/>
</dbReference>
<proteinExistence type="predicted"/>
<reference evidence="8 9" key="2">
    <citation type="submission" date="2023-12" db="EMBL/GenBank/DDBJ databases">
        <authorList>
            <consortium name="Cladostephus spongiosus"/>
            <person name="Lorente B."/>
            <person name="Cabral C."/>
            <person name="Frias J."/>
            <person name="Faria J."/>
            <person name="Toubarro D."/>
        </authorList>
    </citation>
    <scope>NUCLEOTIDE SEQUENCE [LARGE SCALE GENOMIC DNA]</scope>
    <source>
        <strain evidence="8 9">ZMCS4</strain>
    </source>
</reference>
<accession>A0ABU7G1H3</accession>
<feature type="domain" description="Cytochrome c" evidence="7">
    <location>
        <begin position="933"/>
        <end position="1041"/>
    </location>
</feature>
<dbReference type="InterPro" id="IPR021016">
    <property type="entry name" value="Beta-xylanase"/>
</dbReference>
<evidence type="ECO:0000313" key="8">
    <source>
        <dbReference type="EMBL" id="MEE1673061.1"/>
    </source>
</evidence>
<dbReference type="SUPFAM" id="SSF49299">
    <property type="entry name" value="PKD domain"/>
    <property type="match status" value="1"/>
</dbReference>
<gene>
    <name evidence="8" type="ORF">SNR37_002474</name>
</gene>